<evidence type="ECO:0000313" key="3">
    <source>
        <dbReference type="EMBL" id="KAG4411476.1"/>
    </source>
</evidence>
<reference evidence="3" key="1">
    <citation type="submission" date="2021-02" db="EMBL/GenBank/DDBJ databases">
        <title>Genome sequence Cadophora malorum strain M34.</title>
        <authorList>
            <person name="Stefanovic E."/>
            <person name="Vu D."/>
            <person name="Scully C."/>
            <person name="Dijksterhuis J."/>
            <person name="Roader J."/>
            <person name="Houbraken J."/>
        </authorList>
    </citation>
    <scope>NUCLEOTIDE SEQUENCE</scope>
    <source>
        <strain evidence="3">M34</strain>
    </source>
</reference>
<feature type="compositionally biased region" description="Basic and acidic residues" evidence="1">
    <location>
        <begin position="94"/>
        <end position="103"/>
    </location>
</feature>
<dbReference type="OrthoDB" id="74545at2759"/>
<proteinExistence type="predicted"/>
<dbReference type="EMBL" id="JAFJYH010000471">
    <property type="protein sequence ID" value="KAG4411476.1"/>
    <property type="molecule type" value="Genomic_DNA"/>
</dbReference>
<keyword evidence="4" id="KW-1185">Reference proteome</keyword>
<organism evidence="3 4">
    <name type="scientific">Cadophora malorum</name>
    <dbReference type="NCBI Taxonomy" id="108018"/>
    <lineage>
        <taxon>Eukaryota</taxon>
        <taxon>Fungi</taxon>
        <taxon>Dikarya</taxon>
        <taxon>Ascomycota</taxon>
        <taxon>Pezizomycotina</taxon>
        <taxon>Leotiomycetes</taxon>
        <taxon>Helotiales</taxon>
        <taxon>Ploettnerulaceae</taxon>
        <taxon>Cadophora</taxon>
    </lineage>
</organism>
<evidence type="ECO:0000313" key="4">
    <source>
        <dbReference type="Proteomes" id="UP000664132"/>
    </source>
</evidence>
<evidence type="ECO:0000256" key="1">
    <source>
        <dbReference type="SAM" id="MobiDB-lite"/>
    </source>
</evidence>
<feature type="compositionally biased region" description="Low complexity" evidence="1">
    <location>
        <begin position="104"/>
        <end position="117"/>
    </location>
</feature>
<feature type="chain" id="PRO_5034187850" description="SWIM-type domain-containing protein" evidence="2">
    <location>
        <begin position="21"/>
        <end position="315"/>
    </location>
</feature>
<evidence type="ECO:0000256" key="2">
    <source>
        <dbReference type="SAM" id="SignalP"/>
    </source>
</evidence>
<feature type="compositionally biased region" description="Polar residues" evidence="1">
    <location>
        <begin position="164"/>
        <end position="178"/>
    </location>
</feature>
<name>A0A8H7VYI9_9HELO</name>
<feature type="region of interest" description="Disordered" evidence="1">
    <location>
        <begin position="86"/>
        <end position="192"/>
    </location>
</feature>
<comment type="caution">
    <text evidence="3">The sequence shown here is derived from an EMBL/GenBank/DDBJ whole genome shotgun (WGS) entry which is preliminary data.</text>
</comment>
<feature type="compositionally biased region" description="Pro residues" evidence="1">
    <location>
        <begin position="134"/>
        <end position="143"/>
    </location>
</feature>
<protein>
    <recommendedName>
        <fullName evidence="5">SWIM-type domain-containing protein</fullName>
    </recommendedName>
</protein>
<keyword evidence="2" id="KW-0732">Signal</keyword>
<sequence length="315" mass="34105">MSTLPTTRTLLTSLFNTLTATTEQQQAQQAVVNEPYDPPSNPLKSLSPSHRALLSTLHVLFTPPMLLQALDLLDRGLVVRVVEQSTEAMNESRTQAEDREKGDTAAASKGAEATTTETGREVFPPQANIHLPSSTPPPEPQPHPTSTSLPHHQVPLPSALLNPKPQNAFYQVRSSQPPKSRFRDASSSTSNSSSNIYTVRLEAWNCSCAAFAFESFPASSVYPSKSPWNLDVRLDEDVYLDGFGEDGDEEGGEEGKWEFGGMSWDGKGAGGGGGGGVPCCKHLLACVLGERWGILRGYVKERFVSREEMTGLGCE</sequence>
<feature type="signal peptide" evidence="2">
    <location>
        <begin position="1"/>
        <end position="20"/>
    </location>
</feature>
<dbReference type="AlphaFoldDB" id="A0A8H7VYI9"/>
<accession>A0A8H7VYI9</accession>
<gene>
    <name evidence="3" type="ORF">IFR04_015381</name>
</gene>
<evidence type="ECO:0008006" key="5">
    <source>
        <dbReference type="Google" id="ProtNLM"/>
    </source>
</evidence>
<dbReference type="Proteomes" id="UP000664132">
    <property type="component" value="Unassembled WGS sequence"/>
</dbReference>